<dbReference type="PANTHER" id="PTHR24184">
    <property type="entry name" value="SI:CH211-189E2.2"/>
    <property type="match status" value="1"/>
</dbReference>
<feature type="compositionally biased region" description="Polar residues" evidence="2">
    <location>
        <begin position="929"/>
        <end position="939"/>
    </location>
</feature>
<feature type="compositionally biased region" description="Polar residues" evidence="2">
    <location>
        <begin position="806"/>
        <end position="825"/>
    </location>
</feature>
<feature type="compositionally biased region" description="Basic and acidic residues" evidence="2">
    <location>
        <begin position="1480"/>
        <end position="1497"/>
    </location>
</feature>
<evidence type="ECO:0000256" key="1">
    <source>
        <dbReference type="PROSITE-ProRule" id="PRU00023"/>
    </source>
</evidence>
<dbReference type="PROSITE" id="PS50297">
    <property type="entry name" value="ANK_REP_REGION"/>
    <property type="match status" value="3"/>
</dbReference>
<dbReference type="InterPro" id="IPR058912">
    <property type="entry name" value="HTH_animal"/>
</dbReference>
<feature type="domain" description="Helix-turn-helix" evidence="3">
    <location>
        <begin position="202"/>
        <end position="260"/>
    </location>
</feature>
<dbReference type="InterPro" id="IPR002110">
    <property type="entry name" value="Ankyrin_rpt"/>
</dbReference>
<comment type="caution">
    <text evidence="4">The sequence shown here is derived from an EMBL/GenBank/DDBJ whole genome shotgun (WGS) entry which is preliminary data.</text>
</comment>
<proteinExistence type="predicted"/>
<feature type="compositionally biased region" description="Basic and acidic residues" evidence="2">
    <location>
        <begin position="1353"/>
        <end position="1368"/>
    </location>
</feature>
<dbReference type="SUPFAM" id="SSF48403">
    <property type="entry name" value="Ankyrin repeat"/>
    <property type="match status" value="2"/>
</dbReference>
<evidence type="ECO:0000313" key="4">
    <source>
        <dbReference type="EMBL" id="PFX25557.1"/>
    </source>
</evidence>
<feature type="compositionally biased region" description="Polar residues" evidence="2">
    <location>
        <begin position="1116"/>
        <end position="1134"/>
    </location>
</feature>
<feature type="compositionally biased region" description="Polar residues" evidence="2">
    <location>
        <begin position="645"/>
        <end position="664"/>
    </location>
</feature>
<dbReference type="Gene3D" id="1.25.40.20">
    <property type="entry name" value="Ankyrin repeat-containing domain"/>
    <property type="match status" value="3"/>
</dbReference>
<dbReference type="EMBL" id="LSMT01000148">
    <property type="protein sequence ID" value="PFX25557.1"/>
    <property type="molecule type" value="Genomic_DNA"/>
</dbReference>
<feature type="compositionally biased region" description="Polar residues" evidence="2">
    <location>
        <begin position="1405"/>
        <end position="1438"/>
    </location>
</feature>
<feature type="region of interest" description="Disordered" evidence="2">
    <location>
        <begin position="599"/>
        <end position="632"/>
    </location>
</feature>
<feature type="compositionally biased region" description="Polar residues" evidence="2">
    <location>
        <begin position="540"/>
        <end position="552"/>
    </location>
</feature>
<dbReference type="Pfam" id="PF12796">
    <property type="entry name" value="Ank_2"/>
    <property type="match status" value="3"/>
</dbReference>
<evidence type="ECO:0000313" key="5">
    <source>
        <dbReference type="Proteomes" id="UP000225706"/>
    </source>
</evidence>
<dbReference type="PANTHER" id="PTHR24184:SF11">
    <property type="entry name" value="ANKYRIN REPEAT AND SOCS BOX CONTAINING 3"/>
    <property type="match status" value="1"/>
</dbReference>
<protein>
    <submittedName>
        <fullName evidence="4">Ankyrin repeat domain-containing protein 23</fullName>
    </submittedName>
</protein>
<feature type="compositionally biased region" description="Low complexity" evidence="2">
    <location>
        <begin position="688"/>
        <end position="697"/>
    </location>
</feature>
<feature type="repeat" description="ANK" evidence="1">
    <location>
        <begin position="393"/>
        <end position="425"/>
    </location>
</feature>
<feature type="region of interest" description="Disordered" evidence="2">
    <location>
        <begin position="645"/>
        <end position="1081"/>
    </location>
</feature>
<gene>
    <name evidence="4" type="primary">Ankrd23</name>
    <name evidence="4" type="ORF">AWC38_SpisGene9820</name>
</gene>
<feature type="repeat" description="ANK" evidence="1">
    <location>
        <begin position="426"/>
        <end position="458"/>
    </location>
</feature>
<feature type="compositionally biased region" description="Polar residues" evidence="2">
    <location>
        <begin position="1384"/>
        <end position="1394"/>
    </location>
</feature>
<reference evidence="5" key="1">
    <citation type="journal article" date="2017" name="bioRxiv">
        <title>Comparative analysis of the genomes of Stylophora pistillata and Acropora digitifera provides evidence for extensive differences between species of corals.</title>
        <authorList>
            <person name="Voolstra C.R."/>
            <person name="Li Y."/>
            <person name="Liew Y.J."/>
            <person name="Baumgarten S."/>
            <person name="Zoccola D."/>
            <person name="Flot J.-F."/>
            <person name="Tambutte S."/>
            <person name="Allemand D."/>
            <person name="Aranda M."/>
        </authorList>
    </citation>
    <scope>NUCLEOTIDE SEQUENCE [LARGE SCALE GENOMIC DNA]</scope>
</reference>
<feature type="region of interest" description="Disordered" evidence="2">
    <location>
        <begin position="537"/>
        <end position="556"/>
    </location>
</feature>
<feature type="compositionally biased region" description="Basic and acidic residues" evidence="2">
    <location>
        <begin position="861"/>
        <end position="872"/>
    </location>
</feature>
<feature type="region of interest" description="Disordered" evidence="2">
    <location>
        <begin position="1110"/>
        <end position="1538"/>
    </location>
</feature>
<name>A0A2B4SAE6_STYPI</name>
<feature type="compositionally biased region" description="Polar residues" evidence="2">
    <location>
        <begin position="950"/>
        <end position="983"/>
    </location>
</feature>
<feature type="repeat" description="ANK" evidence="1">
    <location>
        <begin position="461"/>
        <end position="493"/>
    </location>
</feature>
<evidence type="ECO:0000256" key="2">
    <source>
        <dbReference type="SAM" id="MobiDB-lite"/>
    </source>
</evidence>
<feature type="repeat" description="ANK" evidence="1">
    <location>
        <begin position="38"/>
        <end position="70"/>
    </location>
</feature>
<feature type="compositionally biased region" description="Low complexity" evidence="2">
    <location>
        <begin position="771"/>
        <end position="780"/>
    </location>
</feature>
<organism evidence="4 5">
    <name type="scientific">Stylophora pistillata</name>
    <name type="common">Smooth cauliflower coral</name>
    <dbReference type="NCBI Taxonomy" id="50429"/>
    <lineage>
        <taxon>Eukaryota</taxon>
        <taxon>Metazoa</taxon>
        <taxon>Cnidaria</taxon>
        <taxon>Anthozoa</taxon>
        <taxon>Hexacorallia</taxon>
        <taxon>Scleractinia</taxon>
        <taxon>Astrocoeniina</taxon>
        <taxon>Pocilloporidae</taxon>
        <taxon>Stylophora</taxon>
    </lineage>
</organism>
<keyword evidence="1" id="KW-0040">ANK repeat</keyword>
<feature type="compositionally biased region" description="Basic and acidic residues" evidence="2">
    <location>
        <begin position="669"/>
        <end position="678"/>
    </location>
</feature>
<dbReference type="SMART" id="SM00248">
    <property type="entry name" value="ANK"/>
    <property type="match status" value="6"/>
</dbReference>
<dbReference type="Proteomes" id="UP000225706">
    <property type="component" value="Unassembled WGS sequence"/>
</dbReference>
<evidence type="ECO:0000259" key="3">
    <source>
        <dbReference type="Pfam" id="PF26215"/>
    </source>
</evidence>
<dbReference type="InterPro" id="IPR036770">
    <property type="entry name" value="Ankyrin_rpt-contain_sf"/>
</dbReference>
<accession>A0A2B4SAE6</accession>
<keyword evidence="5" id="KW-1185">Reference proteome</keyword>
<sequence length="1538" mass="167863">MTLWKLVCEGRSEELRQLLEESSDEDLRRLVNKKFGQNKMTALHKAIEKGYEGIIKLLLEKGADISITDHLDIGDLLRTATKDQLFTFNGWLYEQIDRVAMGFPLGPLLANAFMCSIEKTLEREGKMPTYYKRFVDDTLTIMPNKASADNFLDILNQCSVSIKFTMEVESNSMLPFLGTQLLNKCTHVETKVYVKPTNTGLLLHYKSHVDDRYKRGLLKTMLDRAFRLSSNWRYFSEECDRLKSVFSRLKYPDNLVNSTISRFVATKVSDQRVSLPAVSDQSDPIRVVLPYMDQASADIVHAQLKDLSHRIQTTLQPVFVSQKIGRDLKLREAKPPIVNQQCLVYKFQCDLCDAGYHCRTALHIATSNETENIGVVELILRRQGVGVDALDEYGNTSLKLAAEKGHCETVELLMSKGADVNKADKVDNTPLHVAVKNGHDEVLEKLLKKAAKSTIGKQTKDKCTALHHAVERENERCVALLLKYGAGTCIESKNEQGRTPLDLANDHRNQNILKLLKGHIEASEFLERRKARLGEGASVESDSSFNTQTHPQNLVVGAGIPPQLPLNGGRTVQFIVANNVDIHQNYDVKVQNGGSAAIGPGARINSTQANTENAPPQQMHNGGAQYNVDVTGGNAAVGDNSVLKVNTGQSRTPSTAGSSDSQFNFPEDQENRDPHDPETGSPVENSQEPSEASLPSLEESRGEVRGASFRSFQEEPPSGEGEKSLAQPFQEEFPSEKGSGGLFHPVQEGKDEKALPHPTQEESPGDKSTGALPLAVLEVPLPEKKEELLAQPVQEECQSDKDNGSLPLSIQGDSSPGQGNQSLPQPAQEEARKDKDSGAFPLPVQEDSPQGKYRQLLARPVQEEAPRDEDRVALPIQIQGDSSCIEGDKSLPGPVQEVFHRDGSLPYPIKEEDSSNTADLLKTSKEGAATTNQSVNSAPSKPAMFKRNPATGQTWQTDVGTNTPKKAISPTSSVGKNQDNSILENVRAQSKEGVFPDGNHRSADGGPLHRVPLSGGSHLFYTSPRNREAPHRTERHSRDNPDMGRSQTAAIDMGDVDSHSESVQDENPDDDKGGPGVCNCRFITSHQQHSGGSQFKVEVSDDAHAVIGDSGMMNVNLGQSRTPSNAGSRDSSFNFPGDQGNRDPHEQFPPETGTPMENSDSQGPAEVSAALPPSEEPPGEVVRGALFRSFQGEPPLGEGDKSLAQPIQEEFPLEKDSEGLTHPVEEDSPPGKDEHIVVQEEQSQAKPVQEESPGDKDSGTLSFPVQDDSPPGKVHQTLHQLVQEEATRDEDSGASPLPVQEDSPQGKYRQLLAQPVQEEAPRDEDRVALPIQLQGDSSCIEGDKSLPGPVQEVFHRDGSLPYPIKEEDSSNTADLLKTSKEGAATTNQSVNSAPSKPAMFKRNPATGQTWQTDVGTNTPKKAISPTSSVGKNQDNSILENVRAQSKEGVFPDGNHRSADGGPLHRVPLSGGSHLFHTSPRNREAPHRTERHSRDNPDMGRSQTAAIDMGDVDSHSESVQDENPDDDKGGPGVCNCRFM</sequence>
<dbReference type="Pfam" id="PF26215">
    <property type="entry name" value="HTH_animal"/>
    <property type="match status" value="1"/>
</dbReference>
<feature type="compositionally biased region" description="Polar residues" evidence="2">
    <location>
        <begin position="604"/>
        <end position="620"/>
    </location>
</feature>
<feature type="compositionally biased region" description="Basic and acidic residues" evidence="2">
    <location>
        <begin position="898"/>
        <end position="913"/>
    </location>
</feature>
<feature type="compositionally biased region" description="Basic and acidic residues" evidence="2">
    <location>
        <begin position="1212"/>
        <end position="1238"/>
    </location>
</feature>
<feature type="compositionally biased region" description="Basic and acidic residues" evidence="2">
    <location>
        <begin position="1025"/>
        <end position="1042"/>
    </location>
</feature>
<dbReference type="PROSITE" id="PS50088">
    <property type="entry name" value="ANK_REPEAT"/>
    <property type="match status" value="4"/>
</dbReference>